<name>A0A8C5G781_GOUWI</name>
<protein>
    <submittedName>
        <fullName evidence="4">Interferon alpha/beta receptor 2-like</fullName>
    </submittedName>
</protein>
<reference evidence="4" key="2">
    <citation type="submission" date="2025-08" db="UniProtKB">
        <authorList>
            <consortium name="Ensembl"/>
        </authorList>
    </citation>
    <scope>IDENTIFICATION</scope>
</reference>
<reference evidence="4" key="3">
    <citation type="submission" date="2025-09" db="UniProtKB">
        <authorList>
            <consortium name="Ensembl"/>
        </authorList>
    </citation>
    <scope>IDENTIFICATION</scope>
</reference>
<dbReference type="SUPFAM" id="SSF49265">
    <property type="entry name" value="Fibronectin type III"/>
    <property type="match status" value="2"/>
</dbReference>
<dbReference type="GO" id="GO:0005886">
    <property type="term" value="C:plasma membrane"/>
    <property type="evidence" value="ECO:0007669"/>
    <property type="project" value="TreeGrafter"/>
</dbReference>
<dbReference type="CDD" id="cd00063">
    <property type="entry name" value="FN3"/>
    <property type="match status" value="1"/>
</dbReference>
<evidence type="ECO:0000313" key="4">
    <source>
        <dbReference type="Ensembl" id="ENSGWIP00000019292.1"/>
    </source>
</evidence>
<proteinExistence type="predicted"/>
<dbReference type="AlphaFoldDB" id="A0A8C5G781"/>
<dbReference type="Proteomes" id="UP000694680">
    <property type="component" value="Chromosome 21"/>
</dbReference>
<dbReference type="PROSITE" id="PS50853">
    <property type="entry name" value="FN3"/>
    <property type="match status" value="1"/>
</dbReference>
<feature type="transmembrane region" description="Helical" evidence="1">
    <location>
        <begin position="214"/>
        <end position="242"/>
    </location>
</feature>
<dbReference type="InterPro" id="IPR003961">
    <property type="entry name" value="FN3_dom"/>
</dbReference>
<dbReference type="Gene3D" id="2.60.40.10">
    <property type="entry name" value="Immunoglobulins"/>
    <property type="match status" value="2"/>
</dbReference>
<dbReference type="GO" id="GO:0004896">
    <property type="term" value="F:cytokine receptor activity"/>
    <property type="evidence" value="ECO:0007669"/>
    <property type="project" value="TreeGrafter"/>
</dbReference>
<evidence type="ECO:0000259" key="3">
    <source>
        <dbReference type="PROSITE" id="PS50853"/>
    </source>
</evidence>
<gene>
    <name evidence="4" type="primary">LOC114455223</name>
</gene>
<keyword evidence="5" id="KW-1185">Reference proteome</keyword>
<dbReference type="Ensembl" id="ENSGWIT00000021229.1">
    <property type="protein sequence ID" value="ENSGWIP00000019292.1"/>
    <property type="gene ID" value="ENSGWIG00000010562.1"/>
</dbReference>
<evidence type="ECO:0000256" key="1">
    <source>
        <dbReference type="SAM" id="Phobius"/>
    </source>
</evidence>
<feature type="domain" description="Fibronectin type-III" evidence="3">
    <location>
        <begin position="36"/>
        <end position="126"/>
    </location>
</feature>
<evidence type="ECO:0000313" key="5">
    <source>
        <dbReference type="Proteomes" id="UP000694680"/>
    </source>
</evidence>
<keyword evidence="1" id="KW-0812">Transmembrane</keyword>
<feature type="chain" id="PRO_5034479822" evidence="2">
    <location>
        <begin position="35"/>
        <end position="443"/>
    </location>
</feature>
<dbReference type="Pfam" id="PF09294">
    <property type="entry name" value="Interfer-bind"/>
    <property type="match status" value="1"/>
</dbReference>
<organism evidence="4 5">
    <name type="scientific">Gouania willdenowi</name>
    <name type="common">Blunt-snouted clingfish</name>
    <name type="synonym">Lepadogaster willdenowi</name>
    <dbReference type="NCBI Taxonomy" id="441366"/>
    <lineage>
        <taxon>Eukaryota</taxon>
        <taxon>Metazoa</taxon>
        <taxon>Chordata</taxon>
        <taxon>Craniata</taxon>
        <taxon>Vertebrata</taxon>
        <taxon>Euteleostomi</taxon>
        <taxon>Actinopterygii</taxon>
        <taxon>Neopterygii</taxon>
        <taxon>Teleostei</taxon>
        <taxon>Neoteleostei</taxon>
        <taxon>Acanthomorphata</taxon>
        <taxon>Ovalentaria</taxon>
        <taxon>Blenniimorphae</taxon>
        <taxon>Blenniiformes</taxon>
        <taxon>Gobiesocoidei</taxon>
        <taxon>Gobiesocidae</taxon>
        <taxon>Gobiesocinae</taxon>
        <taxon>Gouania</taxon>
    </lineage>
</organism>
<accession>A0A8C5G781</accession>
<dbReference type="InterPro" id="IPR015373">
    <property type="entry name" value="Interferon/interleukin_rcp_dom"/>
</dbReference>
<evidence type="ECO:0000256" key="2">
    <source>
        <dbReference type="SAM" id="SignalP"/>
    </source>
</evidence>
<sequence>MCSGNPSHCSKTSRRIECLLLTLFLTVQLEFALALLPAPVNISVNSINFDHSLLWDPGPGTPPGTQYKIFKWIRGYKHTELLNSTTTSLKLKLGIRKTYGFTIQALYNLTTSPSSKEVFFTPFSDSKSVRFVCLLSCLYICCIRTAFTLENLEQGAEYCVQVHMNTNLNKNIDPSTLKCILTSPPQTSGSKHLLLGWCLKKFHQHWIHRAQLSIIIPFILLFFLQPFMFQKLLSLLFFFLLVQTTPSQYKDTFTPKRAISDCITITSDKGNGKAVERQTLIIFPAAIMEPNSEMENVREEDRSSCYLNKNFQLSLSENSSSGFGPLLDSNNAILEKNLQQIDFKVKSDVEEPVVHLIDTCFHTEDQNPSEQNYEGVKNEEEGELWNNTLNVNLLSVTIAAPVIEIREMEDEDTEPNSTDFSTIQTMETSFAQDSYLKRTLAIP</sequence>
<keyword evidence="1" id="KW-0472">Membrane</keyword>
<feature type="signal peptide" evidence="2">
    <location>
        <begin position="1"/>
        <end position="34"/>
    </location>
</feature>
<dbReference type="PANTHER" id="PTHR20859">
    <property type="entry name" value="INTERFERON/INTERLEUKIN RECEPTOR"/>
    <property type="match status" value="1"/>
</dbReference>
<reference evidence="4" key="1">
    <citation type="submission" date="2020-06" db="EMBL/GenBank/DDBJ databases">
        <authorList>
            <consortium name="Wellcome Sanger Institute Data Sharing"/>
        </authorList>
    </citation>
    <scope>NUCLEOTIDE SEQUENCE [LARGE SCALE GENOMIC DNA]</scope>
</reference>
<dbReference type="Pfam" id="PF01108">
    <property type="entry name" value="Tissue_fac"/>
    <property type="match status" value="1"/>
</dbReference>
<dbReference type="InterPro" id="IPR036116">
    <property type="entry name" value="FN3_sf"/>
</dbReference>
<keyword evidence="1" id="KW-1133">Transmembrane helix</keyword>
<dbReference type="InterPro" id="IPR050650">
    <property type="entry name" value="Type-II_Cytokine-TF_Rcpt"/>
</dbReference>
<dbReference type="PANTHER" id="PTHR20859:SF84">
    <property type="entry name" value="INTERFERON ALPHA_BETA RECEPTOR 2"/>
    <property type="match status" value="1"/>
</dbReference>
<keyword evidence="2" id="KW-0732">Signal</keyword>
<dbReference type="InterPro" id="IPR013783">
    <property type="entry name" value="Ig-like_fold"/>
</dbReference>